<evidence type="ECO:0000313" key="4">
    <source>
        <dbReference type="EMBL" id="NME28398.1"/>
    </source>
</evidence>
<dbReference type="InterPro" id="IPR005467">
    <property type="entry name" value="His_kinase_dom"/>
</dbReference>
<evidence type="ECO:0000313" key="5">
    <source>
        <dbReference type="Proteomes" id="UP000591071"/>
    </source>
</evidence>
<keyword evidence="1 4" id="KW-0418">Kinase</keyword>
<accession>A0A848BUC6</accession>
<sequence length="401" mass="46135">MNIPLDEKNLLLERIRCSLRKLNNLLSLSKIPLQLVTADGNTIVELNPSPDFCKKICQRRRDYICEDYHNHCVAPDNTITRFTCHCGLYNFVIPIHTGSAGLQLFLLGGQIYEEQFVYHKYMLNAGQLAKSKKIEPQEVAKAIGRIQSMAQAQITTYERMAQYIAHNLAEDLKTSDTQAGRLSLEKELLERKIIDLETKNSFLVVNPHFLFNTLNTIARVAYYEKSRKTEELIYCLSDLLRYNLKQDNELHPLSEELENIKKYLYIQKIRFKDRLEYEINIPDEMQQYQIPNMILQPLVENALLHGVTPKCNGGNIRITARKQGEDFTLFVNDNGYGFPPEILSLVADGDYSRIKTHAKSGIGLLSTHNRIRHYFGTPYGLTVRQSDFSGTTIAIYLPIRQ</sequence>
<dbReference type="Gene3D" id="3.30.565.10">
    <property type="entry name" value="Histidine kinase-like ATPase, C-terminal domain"/>
    <property type="match status" value="1"/>
</dbReference>
<dbReference type="Pfam" id="PF06580">
    <property type="entry name" value="His_kinase"/>
    <property type="match status" value="1"/>
</dbReference>
<evidence type="ECO:0000256" key="2">
    <source>
        <dbReference type="ARBA" id="ARBA00023012"/>
    </source>
</evidence>
<dbReference type="Pfam" id="PF10114">
    <property type="entry name" value="PocR"/>
    <property type="match status" value="1"/>
</dbReference>
<organism evidence="4 5">
    <name type="scientific">Megasphaera hexanoica</name>
    <dbReference type="NCBI Taxonomy" id="1675036"/>
    <lineage>
        <taxon>Bacteria</taxon>
        <taxon>Bacillati</taxon>
        <taxon>Bacillota</taxon>
        <taxon>Negativicutes</taxon>
        <taxon>Veillonellales</taxon>
        <taxon>Veillonellaceae</taxon>
        <taxon>Megasphaera</taxon>
    </lineage>
</organism>
<keyword evidence="1 4" id="KW-0808">Transferase</keyword>
<dbReference type="Pfam" id="PF02518">
    <property type="entry name" value="HATPase_c"/>
    <property type="match status" value="1"/>
</dbReference>
<dbReference type="Proteomes" id="UP000591071">
    <property type="component" value="Unassembled WGS sequence"/>
</dbReference>
<evidence type="ECO:0000256" key="1">
    <source>
        <dbReference type="ARBA" id="ARBA00022777"/>
    </source>
</evidence>
<dbReference type="InterPro" id="IPR036890">
    <property type="entry name" value="HATPase_C_sf"/>
</dbReference>
<dbReference type="InterPro" id="IPR050640">
    <property type="entry name" value="Bact_2-comp_sensor_kinase"/>
</dbReference>
<dbReference type="InterPro" id="IPR018771">
    <property type="entry name" value="PocR_dom"/>
</dbReference>
<dbReference type="GO" id="GO:0016020">
    <property type="term" value="C:membrane"/>
    <property type="evidence" value="ECO:0007669"/>
    <property type="project" value="InterPro"/>
</dbReference>
<dbReference type="SMART" id="SM00387">
    <property type="entry name" value="HATPase_c"/>
    <property type="match status" value="1"/>
</dbReference>
<evidence type="ECO:0000259" key="3">
    <source>
        <dbReference type="PROSITE" id="PS50109"/>
    </source>
</evidence>
<protein>
    <submittedName>
        <fullName evidence="4">Histidine kinase</fullName>
    </submittedName>
</protein>
<dbReference type="EMBL" id="JABAFG010000010">
    <property type="protein sequence ID" value="NME28398.1"/>
    <property type="molecule type" value="Genomic_DNA"/>
</dbReference>
<reference evidence="4 5" key="1">
    <citation type="submission" date="2020-04" db="EMBL/GenBank/DDBJ databases">
        <authorList>
            <person name="Hitch T.C.A."/>
            <person name="Wylensek D."/>
            <person name="Clavel T."/>
        </authorList>
    </citation>
    <scope>NUCLEOTIDE SEQUENCE [LARGE SCALE GENOMIC DNA]</scope>
    <source>
        <strain evidence="4 5">Oil-RF-744-FAT-WT-6-1</strain>
    </source>
</reference>
<gene>
    <name evidence="4" type="ORF">HF872_07145</name>
</gene>
<dbReference type="GO" id="GO:0000155">
    <property type="term" value="F:phosphorelay sensor kinase activity"/>
    <property type="evidence" value="ECO:0007669"/>
    <property type="project" value="InterPro"/>
</dbReference>
<dbReference type="PANTHER" id="PTHR34220:SF7">
    <property type="entry name" value="SENSOR HISTIDINE KINASE YPDA"/>
    <property type="match status" value="1"/>
</dbReference>
<dbReference type="PANTHER" id="PTHR34220">
    <property type="entry name" value="SENSOR HISTIDINE KINASE YPDA"/>
    <property type="match status" value="1"/>
</dbReference>
<dbReference type="RefSeq" id="WP_170087614.1">
    <property type="nucleotide sequence ID" value="NZ_JABAFG010000010.1"/>
</dbReference>
<dbReference type="SUPFAM" id="SSF55874">
    <property type="entry name" value="ATPase domain of HSP90 chaperone/DNA topoisomerase II/histidine kinase"/>
    <property type="match status" value="1"/>
</dbReference>
<keyword evidence="2" id="KW-0902">Two-component regulatory system</keyword>
<dbReference type="AlphaFoldDB" id="A0A848BUC6"/>
<proteinExistence type="predicted"/>
<dbReference type="InterPro" id="IPR010559">
    <property type="entry name" value="Sig_transdc_His_kin_internal"/>
</dbReference>
<name>A0A848BUC6_9FIRM</name>
<dbReference type="InterPro" id="IPR003594">
    <property type="entry name" value="HATPase_dom"/>
</dbReference>
<comment type="caution">
    <text evidence="4">The sequence shown here is derived from an EMBL/GenBank/DDBJ whole genome shotgun (WGS) entry which is preliminary data.</text>
</comment>
<feature type="domain" description="Histidine kinase" evidence="3">
    <location>
        <begin position="294"/>
        <end position="401"/>
    </location>
</feature>
<dbReference type="PROSITE" id="PS50109">
    <property type="entry name" value="HIS_KIN"/>
    <property type="match status" value="1"/>
</dbReference>